<sequence>KEAAKRHLISKGFLTEQDLHRPLILFIGRFQYNKGLEFFRTASSAIGAGDGKFVIMGQPSNVPTENITELSSQFDGAVEIISDIQGQRTWGIYLRAAADFLLVPSLTESFGLVAAEGLLFGSTIISSGVGGLAEFLVDKPLDSRAGPQHQLDNSLAERPPANIQKSHYNSYFFDAFASDAHTQLSTAIHHALRDWRNFRHHPVQHEAFLTKLLESALAMSWDRPGGPVAEYRALYQIALSLSR</sequence>
<reference evidence="3" key="1">
    <citation type="journal article" date="2020" name="Fungal Divers.">
        <title>Resolving the Mortierellaceae phylogeny through synthesis of multi-gene phylogenetics and phylogenomics.</title>
        <authorList>
            <person name="Vandepol N."/>
            <person name="Liber J."/>
            <person name="Desiro A."/>
            <person name="Na H."/>
            <person name="Kennedy M."/>
            <person name="Barry K."/>
            <person name="Grigoriev I.V."/>
            <person name="Miller A.N."/>
            <person name="O'Donnell K."/>
            <person name="Stajich J.E."/>
            <person name="Bonito G."/>
        </authorList>
    </citation>
    <scope>NUCLEOTIDE SEQUENCE</scope>
    <source>
        <strain evidence="3">CK1249</strain>
    </source>
</reference>
<keyword evidence="2" id="KW-0035">Amyloplast</keyword>
<gene>
    <name evidence="3" type="ORF">BGZ70_006669</name>
</gene>
<keyword evidence="2" id="KW-0934">Plastid</keyword>
<proteinExistence type="predicted"/>
<dbReference type="Pfam" id="PF13692">
    <property type="entry name" value="Glyco_trans_1_4"/>
    <property type="match status" value="1"/>
</dbReference>
<organism evidence="3 4">
    <name type="scientific">Mortierella alpina</name>
    <name type="common">Oleaginous fungus</name>
    <name type="synonym">Mortierella renispora</name>
    <dbReference type="NCBI Taxonomy" id="64518"/>
    <lineage>
        <taxon>Eukaryota</taxon>
        <taxon>Fungi</taxon>
        <taxon>Fungi incertae sedis</taxon>
        <taxon>Mucoromycota</taxon>
        <taxon>Mortierellomycotina</taxon>
        <taxon>Mortierellomycetes</taxon>
        <taxon>Mortierellales</taxon>
        <taxon>Mortierellaceae</taxon>
        <taxon>Mortierella</taxon>
    </lineage>
</organism>
<dbReference type="Proteomes" id="UP000738359">
    <property type="component" value="Unassembled WGS sequence"/>
</dbReference>
<dbReference type="AlphaFoldDB" id="A0A9P6J7X9"/>
<evidence type="ECO:0008006" key="5">
    <source>
        <dbReference type="Google" id="ProtNLM"/>
    </source>
</evidence>
<dbReference type="OrthoDB" id="512920at2759"/>
<comment type="caution">
    <text evidence="3">The sequence shown here is derived from an EMBL/GenBank/DDBJ whole genome shotgun (WGS) entry which is preliminary data.</text>
</comment>
<evidence type="ECO:0000313" key="4">
    <source>
        <dbReference type="Proteomes" id="UP000738359"/>
    </source>
</evidence>
<dbReference type="SUPFAM" id="SSF53756">
    <property type="entry name" value="UDP-Glycosyltransferase/glycogen phosphorylase"/>
    <property type="match status" value="1"/>
</dbReference>
<evidence type="ECO:0000313" key="3">
    <source>
        <dbReference type="EMBL" id="KAF9964300.1"/>
    </source>
</evidence>
<accession>A0A9P6J7X9</accession>
<comment type="subcellular location">
    <subcellularLocation>
        <location evidence="1">Plastid</location>
        <location evidence="1">Amyloplast</location>
    </subcellularLocation>
</comment>
<evidence type="ECO:0000256" key="2">
    <source>
        <dbReference type="ARBA" id="ARBA00023234"/>
    </source>
</evidence>
<keyword evidence="4" id="KW-1185">Reference proteome</keyword>
<protein>
    <recommendedName>
        <fullName evidence="5">Glycosyl transferase family 1 domain-containing protein</fullName>
    </recommendedName>
</protein>
<feature type="non-terminal residue" evidence="3">
    <location>
        <position position="1"/>
    </location>
</feature>
<dbReference type="PANTHER" id="PTHR45825:SF11">
    <property type="entry name" value="ALPHA AMYLASE DOMAIN-CONTAINING PROTEIN"/>
    <property type="match status" value="1"/>
</dbReference>
<name>A0A9P6J7X9_MORAP</name>
<dbReference type="PANTHER" id="PTHR45825">
    <property type="entry name" value="GRANULE-BOUND STARCH SYNTHASE 1, CHLOROPLASTIC/AMYLOPLASTIC"/>
    <property type="match status" value="1"/>
</dbReference>
<dbReference type="Gene3D" id="3.40.50.2000">
    <property type="entry name" value="Glycogen Phosphorylase B"/>
    <property type="match status" value="1"/>
</dbReference>
<dbReference type="EMBL" id="JAAAHY010000381">
    <property type="protein sequence ID" value="KAF9964300.1"/>
    <property type="molecule type" value="Genomic_DNA"/>
</dbReference>
<evidence type="ECO:0000256" key="1">
    <source>
        <dbReference type="ARBA" id="ARBA00004602"/>
    </source>
</evidence>